<dbReference type="InterPro" id="IPR006204">
    <property type="entry name" value="GHMP_kinase_N_dom"/>
</dbReference>
<dbReference type="InterPro" id="IPR000870">
    <property type="entry name" value="Homoserine_kinase"/>
</dbReference>
<dbReference type="SUPFAM" id="SSF54211">
    <property type="entry name" value="Ribosomal protein S5 domain 2-like"/>
    <property type="match status" value="1"/>
</dbReference>
<feature type="domain" description="GHMP kinase C-terminal" evidence="15">
    <location>
        <begin position="200"/>
        <end position="268"/>
    </location>
</feature>
<keyword evidence="5 13" id="KW-0028">Amino-acid biosynthesis</keyword>
<dbReference type="Pfam" id="PF00288">
    <property type="entry name" value="GHMP_kinases_N"/>
    <property type="match status" value="1"/>
</dbReference>
<dbReference type="EMBL" id="JACONZ010000004">
    <property type="protein sequence ID" value="MBC5582061.1"/>
    <property type="molecule type" value="Genomic_DNA"/>
</dbReference>
<dbReference type="InterPro" id="IPR006203">
    <property type="entry name" value="GHMP_knse_ATP-bd_CS"/>
</dbReference>
<dbReference type="GO" id="GO:0005737">
    <property type="term" value="C:cytoplasm"/>
    <property type="evidence" value="ECO:0007669"/>
    <property type="project" value="UniProtKB-SubCell"/>
</dbReference>
<comment type="subcellular location">
    <subcellularLocation>
        <location evidence="13">Cytoplasm</location>
    </subcellularLocation>
</comment>
<dbReference type="NCBIfam" id="TIGR00191">
    <property type="entry name" value="thrB"/>
    <property type="match status" value="1"/>
</dbReference>
<dbReference type="GO" id="GO:0005524">
    <property type="term" value="F:ATP binding"/>
    <property type="evidence" value="ECO:0007669"/>
    <property type="project" value="UniProtKB-UniRule"/>
</dbReference>
<dbReference type="Gene3D" id="3.30.230.10">
    <property type="match status" value="1"/>
</dbReference>
<dbReference type="Gene3D" id="3.30.70.890">
    <property type="entry name" value="GHMP kinase, C-terminal domain"/>
    <property type="match status" value="1"/>
</dbReference>
<evidence type="ECO:0000256" key="9">
    <source>
        <dbReference type="ARBA" id="ARBA00022777"/>
    </source>
</evidence>
<dbReference type="HAMAP" id="MF_00384">
    <property type="entry name" value="Homoser_kinase"/>
    <property type="match status" value="1"/>
</dbReference>
<feature type="domain" description="GHMP kinase N-terminal" evidence="14">
    <location>
        <begin position="57"/>
        <end position="139"/>
    </location>
</feature>
<dbReference type="Pfam" id="PF08544">
    <property type="entry name" value="GHMP_kinases_C"/>
    <property type="match status" value="1"/>
</dbReference>
<dbReference type="InterPro" id="IPR014721">
    <property type="entry name" value="Ribsml_uS5_D2-typ_fold_subgr"/>
</dbReference>
<comment type="pathway">
    <text evidence="1 13">Amino-acid biosynthesis; L-threonine biosynthesis; L-threonine from L-aspartate: step 4/5.</text>
</comment>
<dbReference type="PRINTS" id="PR00958">
    <property type="entry name" value="HOMSERKINASE"/>
</dbReference>
<reference evidence="16" key="1">
    <citation type="submission" date="2020-08" db="EMBL/GenBank/DDBJ databases">
        <title>Genome public.</title>
        <authorList>
            <person name="Liu C."/>
            <person name="Sun Q."/>
        </authorList>
    </citation>
    <scope>NUCLEOTIDE SEQUENCE</scope>
    <source>
        <strain evidence="16">BX8</strain>
    </source>
</reference>
<evidence type="ECO:0000313" key="16">
    <source>
        <dbReference type="EMBL" id="MBC5582061.1"/>
    </source>
</evidence>
<evidence type="ECO:0000256" key="5">
    <source>
        <dbReference type="ARBA" id="ARBA00022605"/>
    </source>
</evidence>
<dbReference type="AlphaFoldDB" id="A0A923I862"/>
<dbReference type="InterPro" id="IPR013750">
    <property type="entry name" value="GHMP_kinase_C_dom"/>
</dbReference>
<evidence type="ECO:0000256" key="7">
    <source>
        <dbReference type="ARBA" id="ARBA00022697"/>
    </source>
</evidence>
<dbReference type="SUPFAM" id="SSF55060">
    <property type="entry name" value="GHMP Kinase, C-terminal domain"/>
    <property type="match status" value="1"/>
</dbReference>
<evidence type="ECO:0000256" key="1">
    <source>
        <dbReference type="ARBA" id="ARBA00005015"/>
    </source>
</evidence>
<comment type="catalytic activity">
    <reaction evidence="11 13">
        <text>L-homoserine + ATP = O-phospho-L-homoserine + ADP + H(+)</text>
        <dbReference type="Rhea" id="RHEA:13985"/>
        <dbReference type="ChEBI" id="CHEBI:15378"/>
        <dbReference type="ChEBI" id="CHEBI:30616"/>
        <dbReference type="ChEBI" id="CHEBI:57476"/>
        <dbReference type="ChEBI" id="CHEBI:57590"/>
        <dbReference type="ChEBI" id="CHEBI:456216"/>
        <dbReference type="EC" id="2.7.1.39"/>
    </reaction>
</comment>
<keyword evidence="7 13" id="KW-0791">Threonine biosynthesis</keyword>
<accession>A0A923I862</accession>
<comment type="similarity">
    <text evidence="2 13">Belongs to the GHMP kinase family. Homoserine kinase subfamily.</text>
</comment>
<keyword evidence="9 13" id="KW-0418">Kinase</keyword>
<evidence type="ECO:0000256" key="6">
    <source>
        <dbReference type="ARBA" id="ARBA00022679"/>
    </source>
</evidence>
<evidence type="ECO:0000256" key="3">
    <source>
        <dbReference type="ARBA" id="ARBA00012078"/>
    </source>
</evidence>
<dbReference type="PANTHER" id="PTHR20861:SF1">
    <property type="entry name" value="HOMOSERINE KINASE"/>
    <property type="match status" value="1"/>
</dbReference>
<organism evidence="16 17">
    <name type="scientific">Anaerofilum hominis</name>
    <dbReference type="NCBI Taxonomy" id="2763016"/>
    <lineage>
        <taxon>Bacteria</taxon>
        <taxon>Bacillati</taxon>
        <taxon>Bacillota</taxon>
        <taxon>Clostridia</taxon>
        <taxon>Eubacteriales</taxon>
        <taxon>Oscillospiraceae</taxon>
        <taxon>Anaerofilum</taxon>
    </lineage>
</organism>
<feature type="binding site" evidence="13">
    <location>
        <begin position="86"/>
        <end position="96"/>
    </location>
    <ligand>
        <name>ATP</name>
        <dbReference type="ChEBI" id="CHEBI:30616"/>
    </ligand>
</feature>
<evidence type="ECO:0000256" key="10">
    <source>
        <dbReference type="ARBA" id="ARBA00022840"/>
    </source>
</evidence>
<evidence type="ECO:0000256" key="13">
    <source>
        <dbReference type="HAMAP-Rule" id="MF_00384"/>
    </source>
</evidence>
<dbReference type="PANTHER" id="PTHR20861">
    <property type="entry name" value="HOMOSERINE/4-DIPHOSPHOCYTIDYL-2-C-METHYL-D-ERYTHRITOL KINASE"/>
    <property type="match status" value="1"/>
</dbReference>
<dbReference type="EC" id="2.7.1.39" evidence="3 13"/>
<dbReference type="GO" id="GO:0009088">
    <property type="term" value="P:threonine biosynthetic process"/>
    <property type="evidence" value="ECO:0007669"/>
    <property type="project" value="UniProtKB-UniRule"/>
</dbReference>
<dbReference type="InterPro" id="IPR020568">
    <property type="entry name" value="Ribosomal_Su5_D2-typ_SF"/>
</dbReference>
<dbReference type="PROSITE" id="PS00627">
    <property type="entry name" value="GHMP_KINASES_ATP"/>
    <property type="match status" value="1"/>
</dbReference>
<evidence type="ECO:0000256" key="11">
    <source>
        <dbReference type="ARBA" id="ARBA00049375"/>
    </source>
</evidence>
<evidence type="ECO:0000256" key="2">
    <source>
        <dbReference type="ARBA" id="ARBA00007370"/>
    </source>
</evidence>
<dbReference type="InterPro" id="IPR036554">
    <property type="entry name" value="GHMP_kinase_C_sf"/>
</dbReference>
<gene>
    <name evidence="13" type="primary">thrB</name>
    <name evidence="16" type="ORF">H8S23_11140</name>
</gene>
<comment type="function">
    <text evidence="12 13">Catalyzes the ATP-dependent phosphorylation of L-homoserine to L-homoserine phosphate.</text>
</comment>
<dbReference type="GO" id="GO:0004413">
    <property type="term" value="F:homoserine kinase activity"/>
    <property type="evidence" value="ECO:0007669"/>
    <property type="project" value="UniProtKB-UniRule"/>
</dbReference>
<keyword evidence="10 13" id="KW-0067">ATP-binding</keyword>
<evidence type="ECO:0000259" key="14">
    <source>
        <dbReference type="Pfam" id="PF00288"/>
    </source>
</evidence>
<keyword evidence="13" id="KW-0963">Cytoplasm</keyword>
<keyword evidence="6 13" id="KW-0808">Transferase</keyword>
<evidence type="ECO:0000256" key="12">
    <source>
        <dbReference type="ARBA" id="ARBA00049954"/>
    </source>
</evidence>
<evidence type="ECO:0000256" key="8">
    <source>
        <dbReference type="ARBA" id="ARBA00022741"/>
    </source>
</evidence>
<keyword evidence="17" id="KW-1185">Reference proteome</keyword>
<name>A0A923I862_9FIRM</name>
<evidence type="ECO:0000313" key="17">
    <source>
        <dbReference type="Proteomes" id="UP000659630"/>
    </source>
</evidence>
<sequence>MEQVISVKAPASVANLGSGFDTMGIALSLFNTVEMREWDGVEVSTTDGTVPVQGEENLIYRTVKAVYEECGRTLPGLKLVQASPIPQARGLGSSSACIAAGVVGANRLLGGVLTENEQLSLAARLEGHPDNVVPAMLGGFVTSVMEGGRVYTVKKKVSEELRFCAFVPDFELLTEKARAALPQQVPHRDAVYNAARAALMAAAFCEGRPELFAVASGDKLHQPYRLPLIPGAGRVLEIAMQLGARAAFISGAGPTIMAVCDAGDDTFVPRAILALAEDAATRRFAVHRYQAQNASMF</sequence>
<protein>
    <recommendedName>
        <fullName evidence="4 13">Homoserine kinase</fullName>
        <shortName evidence="13">HK</shortName>
        <shortName evidence="13">HSK</shortName>
        <ecNumber evidence="3 13">2.7.1.39</ecNumber>
    </recommendedName>
</protein>
<evidence type="ECO:0000256" key="4">
    <source>
        <dbReference type="ARBA" id="ARBA00017858"/>
    </source>
</evidence>
<dbReference type="RefSeq" id="WP_186888419.1">
    <property type="nucleotide sequence ID" value="NZ_JACONZ010000004.1"/>
</dbReference>
<dbReference type="Proteomes" id="UP000659630">
    <property type="component" value="Unassembled WGS sequence"/>
</dbReference>
<comment type="caution">
    <text evidence="16">The sequence shown here is derived from an EMBL/GenBank/DDBJ whole genome shotgun (WGS) entry which is preliminary data.</text>
</comment>
<evidence type="ECO:0000259" key="15">
    <source>
        <dbReference type="Pfam" id="PF08544"/>
    </source>
</evidence>
<proteinExistence type="inferred from homology"/>
<dbReference type="PIRSF" id="PIRSF000676">
    <property type="entry name" value="Homoser_kin"/>
    <property type="match status" value="1"/>
</dbReference>
<keyword evidence="8 13" id="KW-0547">Nucleotide-binding</keyword>